<accession>A0A6D2KS21</accession>
<dbReference type="CDD" id="cd08875">
    <property type="entry name" value="START_ArGLABRA2_like"/>
    <property type="match status" value="1"/>
</dbReference>
<comment type="similarity">
    <text evidence="2">Belongs to the HD-ZIP homeobox family. Class IV subfamily.</text>
</comment>
<evidence type="ECO:0000256" key="11">
    <source>
        <dbReference type="SAM" id="MobiDB-lite"/>
    </source>
</evidence>
<dbReference type="SUPFAM" id="SSF55961">
    <property type="entry name" value="Bet v1-like"/>
    <property type="match status" value="2"/>
</dbReference>
<comment type="caution">
    <text evidence="14">The sequence shown here is derived from an EMBL/GenBank/DDBJ whole genome shotgun (WGS) entry which is preliminary data.</text>
</comment>
<evidence type="ECO:0000259" key="12">
    <source>
        <dbReference type="PROSITE" id="PS50071"/>
    </source>
</evidence>
<dbReference type="PANTHER" id="PTHR45654">
    <property type="entry name" value="HOMEOBOX-LEUCINE ZIPPER PROTEIN MERISTEM L1"/>
    <property type="match status" value="1"/>
</dbReference>
<keyword evidence="7" id="KW-0804">Transcription</keyword>
<dbReference type="Pfam" id="PF00046">
    <property type="entry name" value="Homeodomain"/>
    <property type="match status" value="1"/>
</dbReference>
<feature type="domain" description="Homeobox" evidence="12">
    <location>
        <begin position="48"/>
        <end position="108"/>
    </location>
</feature>
<keyword evidence="6 9" id="KW-0371">Homeobox</keyword>
<sequence>MNGDLVLEMSRGDLRDDEFESRSWTDHSFDAMSGDENNQEQPPKKRKKKKMRKYHRHTSYQIQELESFFKECPHPNEKQRLELGSKLDLESKQIKFWFQNRRTQMKTQLERHENVILRQENEKLRVENGFLKDAMRSPVCKNCGGEVVPGEVSYEQQQLRIENAKLKEELDRICALANRFIGGSISLEQPSNGGIIGSQNLPLGGNGFNVSMSESSMFMTLAIEAMDELVKLAELENPLWIKCSKSEKESMNHDEYRSIHPGFVAQGSRETGLVLISSLDLVETLMNTSKWVEMFECIVSVASTVEVISNGGDGSRNGSLLLMEAEFQVMSPLVPIKEVKFLRYCKQHGDGFWAVVDVSYDINRGNENVTSYGGFKRLPSGCIIQDLGNGCSKVTWIEHSEYKESHIHSLYKTLLSSSVGLGATKWLATLQRQCESLTTLLSSQDHTGLSLAGTKSILKLAQRMKLNYYSGITASSSIHKWEKLLAENVGQETRLLTRKSLEPSGVVLSAATSLWLTVTQQRLFEFLCDGKCRNQWDILSDGASMENMLLVPKGQRQGRCVSLLRAAGKEHNESSMLILQETWNDASGALVVYAPVDVLSMNNVMTGGDSDKVALLPSGFSISPDVSSSWSGQIDTNESKGCLLTVGFQILVKSQASAKLNMESVETVNNLIACTIHKIKASLNLPT</sequence>
<comment type="subcellular location">
    <subcellularLocation>
        <location evidence="1 9 10">Nucleus</location>
    </subcellularLocation>
</comment>
<keyword evidence="5 9" id="KW-0238">DNA-binding</keyword>
<evidence type="ECO:0000256" key="9">
    <source>
        <dbReference type="PROSITE-ProRule" id="PRU00108"/>
    </source>
</evidence>
<proteinExistence type="inferred from homology"/>
<keyword evidence="15" id="KW-1185">Reference proteome</keyword>
<dbReference type="PANTHER" id="PTHR45654:SF75">
    <property type="entry name" value="HOMEOBOX-LEUCINE ZIPPER PROTEIN HDG7"/>
    <property type="match status" value="1"/>
</dbReference>
<reference evidence="14" key="1">
    <citation type="submission" date="2020-01" db="EMBL/GenBank/DDBJ databases">
        <authorList>
            <person name="Mishra B."/>
        </authorList>
    </citation>
    <scope>NUCLEOTIDE SEQUENCE [LARGE SCALE GENOMIC DNA]</scope>
</reference>
<evidence type="ECO:0000256" key="5">
    <source>
        <dbReference type="ARBA" id="ARBA00023125"/>
    </source>
</evidence>
<dbReference type="InterPro" id="IPR001356">
    <property type="entry name" value="HD"/>
</dbReference>
<dbReference type="AlphaFoldDB" id="A0A6D2KS21"/>
<dbReference type="Gene3D" id="3.30.530.20">
    <property type="match status" value="1"/>
</dbReference>
<dbReference type="GO" id="GO:0005634">
    <property type="term" value="C:nucleus"/>
    <property type="evidence" value="ECO:0007669"/>
    <property type="project" value="UniProtKB-SubCell"/>
</dbReference>
<dbReference type="OrthoDB" id="6159439at2759"/>
<keyword evidence="3" id="KW-0805">Transcription regulation</keyword>
<dbReference type="Pfam" id="PF25797">
    <property type="entry name" value="PDF2_C"/>
    <property type="match status" value="1"/>
</dbReference>
<dbReference type="SMART" id="SM00234">
    <property type="entry name" value="START"/>
    <property type="match status" value="1"/>
</dbReference>
<dbReference type="EMBL" id="CACVBM020001784">
    <property type="protein sequence ID" value="CAA7059633.1"/>
    <property type="molecule type" value="Genomic_DNA"/>
</dbReference>
<feature type="compositionally biased region" description="Basic and acidic residues" evidence="11">
    <location>
        <begin position="17"/>
        <end position="29"/>
    </location>
</feature>
<evidence type="ECO:0000313" key="14">
    <source>
        <dbReference type="EMBL" id="CAA7059633.1"/>
    </source>
</evidence>
<feature type="compositionally biased region" description="Basic residues" evidence="11">
    <location>
        <begin position="44"/>
        <end position="56"/>
    </location>
</feature>
<dbReference type="InterPro" id="IPR023393">
    <property type="entry name" value="START-like_dom_sf"/>
</dbReference>
<name>A0A6D2KS21_9BRAS</name>
<evidence type="ECO:0000256" key="8">
    <source>
        <dbReference type="ARBA" id="ARBA00023242"/>
    </source>
</evidence>
<dbReference type="GO" id="GO:0003677">
    <property type="term" value="F:DNA binding"/>
    <property type="evidence" value="ECO:0007669"/>
    <property type="project" value="UniProtKB-UniRule"/>
</dbReference>
<keyword evidence="4" id="KW-0175">Coiled coil</keyword>
<keyword evidence="8 9" id="KW-0539">Nucleus</keyword>
<gene>
    <name evidence="14" type="ORF">MERR_LOCUS46869</name>
</gene>
<feature type="region of interest" description="Disordered" evidence="11">
    <location>
        <begin position="17"/>
        <end position="56"/>
    </location>
</feature>
<evidence type="ECO:0000256" key="3">
    <source>
        <dbReference type="ARBA" id="ARBA00023015"/>
    </source>
</evidence>
<dbReference type="CDD" id="cd00086">
    <property type="entry name" value="homeodomain"/>
    <property type="match status" value="1"/>
</dbReference>
<feature type="domain" description="START" evidence="13">
    <location>
        <begin position="211"/>
        <end position="439"/>
    </location>
</feature>
<dbReference type="GO" id="GO:0008289">
    <property type="term" value="F:lipid binding"/>
    <property type="evidence" value="ECO:0007669"/>
    <property type="project" value="InterPro"/>
</dbReference>
<dbReference type="SMART" id="SM00389">
    <property type="entry name" value="HOX"/>
    <property type="match status" value="1"/>
</dbReference>
<evidence type="ECO:0000259" key="13">
    <source>
        <dbReference type="PROSITE" id="PS50848"/>
    </source>
</evidence>
<dbReference type="FunFam" id="1.10.10.60:FF:000229">
    <property type="entry name" value="Homeobox-leucine zipper protein HDG1"/>
    <property type="match status" value="1"/>
</dbReference>
<dbReference type="InterPro" id="IPR057993">
    <property type="entry name" value="HD-Zip_IV_C"/>
</dbReference>
<dbReference type="SUPFAM" id="SSF46689">
    <property type="entry name" value="Homeodomain-like"/>
    <property type="match status" value="1"/>
</dbReference>
<dbReference type="PROSITE" id="PS50071">
    <property type="entry name" value="HOMEOBOX_2"/>
    <property type="match status" value="1"/>
</dbReference>
<protein>
    <recommendedName>
        <fullName evidence="16">Homeobox domain-containing protein</fullName>
    </recommendedName>
</protein>
<evidence type="ECO:0008006" key="16">
    <source>
        <dbReference type="Google" id="ProtNLM"/>
    </source>
</evidence>
<organism evidence="14 15">
    <name type="scientific">Microthlaspi erraticum</name>
    <dbReference type="NCBI Taxonomy" id="1685480"/>
    <lineage>
        <taxon>Eukaryota</taxon>
        <taxon>Viridiplantae</taxon>
        <taxon>Streptophyta</taxon>
        <taxon>Embryophyta</taxon>
        <taxon>Tracheophyta</taxon>
        <taxon>Spermatophyta</taxon>
        <taxon>Magnoliopsida</taxon>
        <taxon>eudicotyledons</taxon>
        <taxon>Gunneridae</taxon>
        <taxon>Pentapetalae</taxon>
        <taxon>rosids</taxon>
        <taxon>malvids</taxon>
        <taxon>Brassicales</taxon>
        <taxon>Brassicaceae</taxon>
        <taxon>Coluteocarpeae</taxon>
        <taxon>Microthlaspi</taxon>
    </lineage>
</organism>
<dbReference type="Pfam" id="PF01852">
    <property type="entry name" value="START"/>
    <property type="match status" value="1"/>
</dbReference>
<evidence type="ECO:0000256" key="7">
    <source>
        <dbReference type="ARBA" id="ARBA00023163"/>
    </source>
</evidence>
<evidence type="ECO:0000256" key="2">
    <source>
        <dbReference type="ARBA" id="ARBA00006789"/>
    </source>
</evidence>
<evidence type="ECO:0000256" key="1">
    <source>
        <dbReference type="ARBA" id="ARBA00004123"/>
    </source>
</evidence>
<dbReference type="InterPro" id="IPR042160">
    <property type="entry name" value="HD-Zip_IV"/>
</dbReference>
<evidence type="ECO:0000313" key="15">
    <source>
        <dbReference type="Proteomes" id="UP000467841"/>
    </source>
</evidence>
<feature type="DNA-binding region" description="Homeobox" evidence="9">
    <location>
        <begin position="50"/>
        <end position="109"/>
    </location>
</feature>
<dbReference type="InterPro" id="IPR002913">
    <property type="entry name" value="START_lipid-bd_dom"/>
</dbReference>
<dbReference type="PROSITE" id="PS50848">
    <property type="entry name" value="START"/>
    <property type="match status" value="1"/>
</dbReference>
<evidence type="ECO:0000256" key="4">
    <source>
        <dbReference type="ARBA" id="ARBA00023054"/>
    </source>
</evidence>
<dbReference type="InterPro" id="IPR009057">
    <property type="entry name" value="Homeodomain-like_sf"/>
</dbReference>
<evidence type="ECO:0000256" key="6">
    <source>
        <dbReference type="ARBA" id="ARBA00023155"/>
    </source>
</evidence>
<evidence type="ECO:0000256" key="10">
    <source>
        <dbReference type="RuleBase" id="RU000682"/>
    </source>
</evidence>
<dbReference type="Proteomes" id="UP000467841">
    <property type="component" value="Unassembled WGS sequence"/>
</dbReference>
<dbReference type="Gene3D" id="1.10.10.60">
    <property type="entry name" value="Homeodomain-like"/>
    <property type="match status" value="1"/>
</dbReference>